<gene>
    <name evidence="5" type="ORF">G3M48_003722</name>
</gene>
<dbReference type="AlphaFoldDB" id="A0AAW0RV18"/>
<dbReference type="Pfam" id="PF13695">
    <property type="entry name" value="Zn_ribbon_3CxxC"/>
    <property type="match status" value="1"/>
</dbReference>
<name>A0AAW0RV18_9HYPO</name>
<proteinExistence type="predicted"/>
<dbReference type="Proteomes" id="UP001397290">
    <property type="component" value="Unassembled WGS sequence"/>
</dbReference>
<keyword evidence="3" id="KW-0862">Zinc</keyword>
<keyword evidence="2" id="KW-0863">Zinc-finger</keyword>
<protein>
    <recommendedName>
        <fullName evidence="4">3CxxC-type domain-containing protein</fullName>
    </recommendedName>
</protein>
<sequence>MSKIRTSSMHSYLHPRVQALLDDEQLDFTFRPRGEKSHPIKCKDTGVTGMFQCGNKKCAKKWSSKRIAIVIRLFRDNKYTVVVYHQRCERCDSLALPTLDETYEERVSRWLKIWSGINVPRVHHERKETRPHQRSRCEGCKAGHCKLADE</sequence>
<comment type="caution">
    <text evidence="5">The sequence shown here is derived from an EMBL/GenBank/DDBJ whole genome shotgun (WGS) entry which is preliminary data.</text>
</comment>
<dbReference type="GO" id="GO:0008270">
    <property type="term" value="F:zinc ion binding"/>
    <property type="evidence" value="ECO:0007669"/>
    <property type="project" value="UniProtKB-KW"/>
</dbReference>
<dbReference type="EMBL" id="JAAHCF010000240">
    <property type="protein sequence ID" value="KAK8146022.1"/>
    <property type="molecule type" value="Genomic_DNA"/>
</dbReference>
<evidence type="ECO:0000256" key="3">
    <source>
        <dbReference type="ARBA" id="ARBA00022833"/>
    </source>
</evidence>
<evidence type="ECO:0000313" key="5">
    <source>
        <dbReference type="EMBL" id="KAK8146022.1"/>
    </source>
</evidence>
<organism evidence="5 6">
    <name type="scientific">Beauveria asiatica</name>
    <dbReference type="NCBI Taxonomy" id="1069075"/>
    <lineage>
        <taxon>Eukaryota</taxon>
        <taxon>Fungi</taxon>
        <taxon>Dikarya</taxon>
        <taxon>Ascomycota</taxon>
        <taxon>Pezizomycotina</taxon>
        <taxon>Sordariomycetes</taxon>
        <taxon>Hypocreomycetidae</taxon>
        <taxon>Hypocreales</taxon>
        <taxon>Cordycipitaceae</taxon>
        <taxon>Beauveria</taxon>
    </lineage>
</organism>
<evidence type="ECO:0000313" key="6">
    <source>
        <dbReference type="Proteomes" id="UP001397290"/>
    </source>
</evidence>
<feature type="domain" description="3CxxC-type" evidence="4">
    <location>
        <begin position="46"/>
        <end position="143"/>
    </location>
</feature>
<dbReference type="InterPro" id="IPR027377">
    <property type="entry name" value="ZAR1/RTP1-5-like_Znf-3CxxC"/>
</dbReference>
<reference evidence="5 6" key="1">
    <citation type="submission" date="2020-02" db="EMBL/GenBank/DDBJ databases">
        <title>Comparative genomics of the hypocrealean fungal genus Beauvera.</title>
        <authorList>
            <person name="Showalter D.N."/>
            <person name="Bushley K.E."/>
            <person name="Rehner S.A."/>
        </authorList>
    </citation>
    <scope>NUCLEOTIDE SEQUENCE [LARGE SCALE GENOMIC DNA]</scope>
    <source>
        <strain evidence="5 6">ARSEF4384</strain>
    </source>
</reference>
<accession>A0AAW0RV18</accession>
<evidence type="ECO:0000256" key="2">
    <source>
        <dbReference type="ARBA" id="ARBA00022771"/>
    </source>
</evidence>
<keyword evidence="6" id="KW-1185">Reference proteome</keyword>
<evidence type="ECO:0000259" key="4">
    <source>
        <dbReference type="SMART" id="SM01328"/>
    </source>
</evidence>
<keyword evidence="1" id="KW-0479">Metal-binding</keyword>
<evidence type="ECO:0000256" key="1">
    <source>
        <dbReference type="ARBA" id="ARBA00022723"/>
    </source>
</evidence>
<dbReference type="SMART" id="SM01328">
    <property type="entry name" value="zf-3CxxC"/>
    <property type="match status" value="1"/>
</dbReference>